<dbReference type="PANTHER" id="PTHR48171">
    <property type="entry name" value="DUF946 FAMILY PROTEIN"/>
    <property type="match status" value="1"/>
</dbReference>
<accession>A0AAJ0C887</accession>
<feature type="compositionally biased region" description="Basic and acidic residues" evidence="1">
    <location>
        <begin position="81"/>
        <end position="94"/>
    </location>
</feature>
<feature type="compositionally biased region" description="Basic and acidic residues" evidence="1">
    <location>
        <begin position="123"/>
        <end position="134"/>
    </location>
</feature>
<keyword evidence="4" id="KW-1185">Reference proteome</keyword>
<evidence type="ECO:0000313" key="3">
    <source>
        <dbReference type="EMBL" id="KAK1770793.1"/>
    </source>
</evidence>
<name>A0AAJ0C887_9PEZI</name>
<evidence type="ECO:0008006" key="5">
    <source>
        <dbReference type="Google" id="ProtNLM"/>
    </source>
</evidence>
<keyword evidence="2" id="KW-0732">Signal</keyword>
<dbReference type="InterPro" id="IPR009291">
    <property type="entry name" value="Vps62"/>
</dbReference>
<dbReference type="AlphaFoldDB" id="A0AAJ0C887"/>
<organism evidence="3 4">
    <name type="scientific">Phialemonium atrogriseum</name>
    <dbReference type="NCBI Taxonomy" id="1093897"/>
    <lineage>
        <taxon>Eukaryota</taxon>
        <taxon>Fungi</taxon>
        <taxon>Dikarya</taxon>
        <taxon>Ascomycota</taxon>
        <taxon>Pezizomycotina</taxon>
        <taxon>Sordariomycetes</taxon>
        <taxon>Sordariomycetidae</taxon>
        <taxon>Cephalothecales</taxon>
        <taxon>Cephalothecaceae</taxon>
        <taxon>Phialemonium</taxon>
    </lineage>
</organism>
<feature type="compositionally biased region" description="Basic and acidic residues" evidence="1">
    <location>
        <begin position="260"/>
        <end position="286"/>
    </location>
</feature>
<dbReference type="PANTHER" id="PTHR48171:SF1">
    <property type="entry name" value="VACUOLAR PROTEIN SORTING-ASSOCIATED PROTEIN 62"/>
    <property type="match status" value="1"/>
</dbReference>
<evidence type="ECO:0000313" key="4">
    <source>
        <dbReference type="Proteomes" id="UP001244011"/>
    </source>
</evidence>
<evidence type="ECO:0000256" key="2">
    <source>
        <dbReference type="SAM" id="SignalP"/>
    </source>
</evidence>
<dbReference type="Pfam" id="PF06101">
    <property type="entry name" value="Vps62"/>
    <property type="match status" value="1"/>
</dbReference>
<protein>
    <recommendedName>
        <fullName evidence="5">Vacuolar protein sorting-associated protein 62</fullName>
    </recommendedName>
</protein>
<comment type="caution">
    <text evidence="3">The sequence shown here is derived from an EMBL/GenBank/DDBJ whole genome shotgun (WGS) entry which is preliminary data.</text>
</comment>
<feature type="chain" id="PRO_5042488808" description="Vacuolar protein sorting-associated protein 62" evidence="2">
    <location>
        <begin position="24"/>
        <end position="566"/>
    </location>
</feature>
<proteinExistence type="predicted"/>
<feature type="signal peptide" evidence="2">
    <location>
        <begin position="1"/>
        <end position="23"/>
    </location>
</feature>
<feature type="region of interest" description="Disordered" evidence="1">
    <location>
        <begin position="216"/>
        <end position="307"/>
    </location>
</feature>
<reference evidence="3" key="1">
    <citation type="submission" date="2023-06" db="EMBL/GenBank/DDBJ databases">
        <title>Genome-scale phylogeny and comparative genomics of the fungal order Sordariales.</title>
        <authorList>
            <consortium name="Lawrence Berkeley National Laboratory"/>
            <person name="Hensen N."/>
            <person name="Bonometti L."/>
            <person name="Westerberg I."/>
            <person name="Brannstrom I.O."/>
            <person name="Guillou S."/>
            <person name="Cros-Aarteil S."/>
            <person name="Calhoun S."/>
            <person name="Haridas S."/>
            <person name="Kuo A."/>
            <person name="Mondo S."/>
            <person name="Pangilinan J."/>
            <person name="Riley R."/>
            <person name="Labutti K."/>
            <person name="Andreopoulos B."/>
            <person name="Lipzen A."/>
            <person name="Chen C."/>
            <person name="Yanf M."/>
            <person name="Daum C."/>
            <person name="Ng V."/>
            <person name="Clum A."/>
            <person name="Steindorff A."/>
            <person name="Ohm R."/>
            <person name="Martin F."/>
            <person name="Silar P."/>
            <person name="Natvig D."/>
            <person name="Lalanne C."/>
            <person name="Gautier V."/>
            <person name="Ament-Velasquez S.L."/>
            <person name="Kruys A."/>
            <person name="Hutchinson M.I."/>
            <person name="Powell A.J."/>
            <person name="Barry K."/>
            <person name="Miller A.N."/>
            <person name="Grigoriev I.V."/>
            <person name="Debuchy R."/>
            <person name="Gladieux P."/>
            <person name="Thoren M.H."/>
            <person name="Johannesson H."/>
        </authorList>
    </citation>
    <scope>NUCLEOTIDE SEQUENCE</scope>
    <source>
        <strain evidence="3">8032-3</strain>
    </source>
</reference>
<evidence type="ECO:0000256" key="1">
    <source>
        <dbReference type="SAM" id="MobiDB-lite"/>
    </source>
</evidence>
<dbReference type="Proteomes" id="UP001244011">
    <property type="component" value="Unassembled WGS sequence"/>
</dbReference>
<feature type="region of interest" description="Disordered" evidence="1">
    <location>
        <begin position="72"/>
        <end position="134"/>
    </location>
</feature>
<dbReference type="GeneID" id="85305925"/>
<sequence length="566" mass="63910">MHHLQKLIIVVLFLSTTVVLVLSKLPRFLDPTPPSSEDRLRDKRWVSSSPYWIDRQTCRWLTLCGIHHLRSDPATHPSHSRKNETGELGRLDLRRRSHWSQGGETETLARPNAAIWGSARRRKEGDPDHRDANDLKEVPDYVLKYAPLIHLHSEEYFFPSDIADHVEHMVPYANGMPLNLSKPVSLDELQDLDAHPLPIYLTSEEDVEDRPEWLHSEAGMPRPFVGDGEGGGDDGGPDRPRSGDQYRGSGPPRHGTTWWDVDKDHPLHHITEPRKGSGSRRGDRGPRIGPRNQQPLASPSPMYKPDSSGYSDAPAVLVLVDKGSGILDAFWFFFYSYNLGQTVLSVRFGNHVGDWEHCMVRFENGIPRALFMSEHAGGQAYAWNALEKYRVTRTKTTHGGSDDGEEETVDRPVIYSAIGSHAMYAVPGNHPYVLPFGMLKDVTDRGPLWDPAKNTYAYFYDYEADREADGRAYMEGGGIDANQTSLVPAASNPDAPTSWFHFGGPWGDELYALSDMRQWRLFGQYHYITGPQGPKFKNLGRRNVCQTEHCTILYNIEDGKKAVWYG</sequence>
<dbReference type="EMBL" id="MU838999">
    <property type="protein sequence ID" value="KAK1770793.1"/>
    <property type="molecule type" value="Genomic_DNA"/>
</dbReference>
<gene>
    <name evidence="3" type="ORF">QBC33DRAFT_216774</name>
</gene>
<dbReference type="RefSeq" id="XP_060287006.1">
    <property type="nucleotide sequence ID" value="XM_060422738.1"/>
</dbReference>